<gene>
    <name evidence="2" type="ORF">CEXT_348081</name>
</gene>
<comment type="caution">
    <text evidence="2">The sequence shown here is derived from an EMBL/GenBank/DDBJ whole genome shotgun (WGS) entry which is preliminary data.</text>
</comment>
<feature type="region of interest" description="Disordered" evidence="1">
    <location>
        <begin position="52"/>
        <end position="97"/>
    </location>
</feature>
<organism evidence="2 3">
    <name type="scientific">Caerostris extrusa</name>
    <name type="common">Bark spider</name>
    <name type="synonym">Caerostris bankana</name>
    <dbReference type="NCBI Taxonomy" id="172846"/>
    <lineage>
        <taxon>Eukaryota</taxon>
        <taxon>Metazoa</taxon>
        <taxon>Ecdysozoa</taxon>
        <taxon>Arthropoda</taxon>
        <taxon>Chelicerata</taxon>
        <taxon>Arachnida</taxon>
        <taxon>Araneae</taxon>
        <taxon>Araneomorphae</taxon>
        <taxon>Entelegynae</taxon>
        <taxon>Araneoidea</taxon>
        <taxon>Araneidae</taxon>
        <taxon>Caerostris</taxon>
    </lineage>
</organism>
<accession>A0AAV4Y102</accession>
<evidence type="ECO:0000313" key="2">
    <source>
        <dbReference type="EMBL" id="GIZ00499.1"/>
    </source>
</evidence>
<evidence type="ECO:0000313" key="3">
    <source>
        <dbReference type="Proteomes" id="UP001054945"/>
    </source>
</evidence>
<keyword evidence="3" id="KW-1185">Reference proteome</keyword>
<protein>
    <submittedName>
        <fullName evidence="2">Uncharacterized protein</fullName>
    </submittedName>
</protein>
<dbReference type="Proteomes" id="UP001054945">
    <property type="component" value="Unassembled WGS sequence"/>
</dbReference>
<reference evidence="2 3" key="1">
    <citation type="submission" date="2021-06" db="EMBL/GenBank/DDBJ databases">
        <title>Caerostris extrusa draft genome.</title>
        <authorList>
            <person name="Kono N."/>
            <person name="Arakawa K."/>
        </authorList>
    </citation>
    <scope>NUCLEOTIDE SEQUENCE [LARGE SCALE GENOMIC DNA]</scope>
</reference>
<evidence type="ECO:0000256" key="1">
    <source>
        <dbReference type="SAM" id="MobiDB-lite"/>
    </source>
</evidence>
<dbReference type="EMBL" id="BPLR01018544">
    <property type="protein sequence ID" value="GIZ00499.1"/>
    <property type="molecule type" value="Genomic_DNA"/>
</dbReference>
<dbReference type="AlphaFoldDB" id="A0AAV4Y102"/>
<feature type="compositionally biased region" description="Basic and acidic residues" evidence="1">
    <location>
        <begin position="71"/>
        <end position="85"/>
    </location>
</feature>
<sequence length="97" mass="10881">MPCSSTSEEFKPLILHASVRLSRTQIELVYIGLYTRTVDSIYQNERVDGTVHGSQQRVQSEGFRAAGTPEEGFRLSRHRAAEEKKVHHPSQRSEGGA</sequence>
<proteinExistence type="predicted"/>
<name>A0AAV4Y102_CAEEX</name>